<dbReference type="GO" id="GO:0046474">
    <property type="term" value="P:glycerophospholipid biosynthetic process"/>
    <property type="evidence" value="ECO:0007669"/>
    <property type="project" value="TreeGrafter"/>
</dbReference>
<comment type="subcellular location">
    <subcellularLocation>
        <location evidence="1">Membrane</location>
        <topology evidence="1">Multi-pass membrane protein</topology>
    </subcellularLocation>
</comment>
<dbReference type="OrthoDB" id="9796672at2"/>
<keyword evidence="14" id="KW-1208">Phospholipid metabolism</keyword>
<dbReference type="InterPro" id="IPR000462">
    <property type="entry name" value="CDP-OH_P_trans"/>
</dbReference>
<proteinExistence type="inferred from homology"/>
<accession>A0A2W7N7Z7</accession>
<evidence type="ECO:0000313" key="19">
    <source>
        <dbReference type="EMBL" id="PZX15833.1"/>
    </source>
</evidence>
<reference evidence="19 20" key="1">
    <citation type="submission" date="2018-06" db="EMBL/GenBank/DDBJ databases">
        <title>Genomic Encyclopedia of Archaeal and Bacterial Type Strains, Phase II (KMG-II): from individual species to whole genera.</title>
        <authorList>
            <person name="Goeker M."/>
        </authorList>
    </citation>
    <scope>NUCLEOTIDE SEQUENCE [LARGE SCALE GENOMIC DNA]</scope>
    <source>
        <strain evidence="19 20">DSM 22009</strain>
    </source>
</reference>
<evidence type="ECO:0000256" key="5">
    <source>
        <dbReference type="ARBA" id="ARBA00013170"/>
    </source>
</evidence>
<keyword evidence="11" id="KW-0443">Lipid metabolism</keyword>
<keyword evidence="7" id="KW-0444">Lipid biosynthesis</keyword>
<evidence type="ECO:0000256" key="17">
    <source>
        <dbReference type="RuleBase" id="RU003750"/>
    </source>
</evidence>
<comment type="pathway">
    <text evidence="2">Phospholipid metabolism; phosphatidylglycerol biosynthesis; phosphatidylglycerol from CDP-diacylglycerol: step 1/2.</text>
</comment>
<dbReference type="InterPro" id="IPR004570">
    <property type="entry name" value="Phosphatidylglycerol_P_synth"/>
</dbReference>
<evidence type="ECO:0000256" key="3">
    <source>
        <dbReference type="ARBA" id="ARBA00005189"/>
    </source>
</evidence>
<evidence type="ECO:0000256" key="7">
    <source>
        <dbReference type="ARBA" id="ARBA00022516"/>
    </source>
</evidence>
<keyword evidence="9 18" id="KW-0812">Transmembrane</keyword>
<feature type="transmembrane region" description="Helical" evidence="18">
    <location>
        <begin position="34"/>
        <end position="53"/>
    </location>
</feature>
<evidence type="ECO:0000256" key="12">
    <source>
        <dbReference type="ARBA" id="ARBA00023136"/>
    </source>
</evidence>
<dbReference type="Gene3D" id="1.20.120.1760">
    <property type="match status" value="1"/>
</dbReference>
<dbReference type="InterPro" id="IPR050324">
    <property type="entry name" value="CDP-alcohol_PTase-I"/>
</dbReference>
<evidence type="ECO:0000256" key="1">
    <source>
        <dbReference type="ARBA" id="ARBA00004141"/>
    </source>
</evidence>
<comment type="pathway">
    <text evidence="3">Lipid metabolism.</text>
</comment>
<protein>
    <recommendedName>
        <fullName evidence="6 16">CDP-diacylglycerol--glycerol-3-phosphate 3-phosphatidyltransferase</fullName>
        <ecNumber evidence="5 16">2.7.8.5</ecNumber>
    </recommendedName>
</protein>
<dbReference type="EC" id="2.7.8.5" evidence="5 16"/>
<keyword evidence="12 18" id="KW-0472">Membrane</keyword>
<evidence type="ECO:0000256" key="8">
    <source>
        <dbReference type="ARBA" id="ARBA00022679"/>
    </source>
</evidence>
<dbReference type="AlphaFoldDB" id="A0A2W7N7Z7"/>
<dbReference type="InterPro" id="IPR048254">
    <property type="entry name" value="CDP_ALCOHOL_P_TRANSF_CS"/>
</dbReference>
<evidence type="ECO:0000256" key="18">
    <source>
        <dbReference type="SAM" id="Phobius"/>
    </source>
</evidence>
<dbReference type="NCBIfam" id="TIGR00560">
    <property type="entry name" value="pgsA"/>
    <property type="match status" value="1"/>
</dbReference>
<feature type="transmembrane region" description="Helical" evidence="18">
    <location>
        <begin position="7"/>
        <end position="28"/>
    </location>
</feature>
<dbReference type="GO" id="GO:0008444">
    <property type="term" value="F:CDP-diacylglycerol-glycerol-3-phosphate 3-phosphatidyltransferase activity"/>
    <property type="evidence" value="ECO:0007669"/>
    <property type="project" value="UniProtKB-UniRule"/>
</dbReference>
<evidence type="ECO:0000256" key="14">
    <source>
        <dbReference type="ARBA" id="ARBA00023264"/>
    </source>
</evidence>
<dbReference type="Pfam" id="PF01066">
    <property type="entry name" value="CDP-OH_P_transf"/>
    <property type="match status" value="1"/>
</dbReference>
<evidence type="ECO:0000256" key="15">
    <source>
        <dbReference type="ARBA" id="ARBA00048586"/>
    </source>
</evidence>
<keyword evidence="10 18" id="KW-1133">Transmembrane helix</keyword>
<keyword evidence="20" id="KW-1185">Reference proteome</keyword>
<dbReference type="Proteomes" id="UP000248916">
    <property type="component" value="Unassembled WGS sequence"/>
</dbReference>
<evidence type="ECO:0000256" key="13">
    <source>
        <dbReference type="ARBA" id="ARBA00023209"/>
    </source>
</evidence>
<dbReference type="InterPro" id="IPR043130">
    <property type="entry name" value="CDP-OH_PTrfase_TM_dom"/>
</dbReference>
<evidence type="ECO:0000256" key="2">
    <source>
        <dbReference type="ARBA" id="ARBA00005042"/>
    </source>
</evidence>
<dbReference type="GO" id="GO:0016020">
    <property type="term" value="C:membrane"/>
    <property type="evidence" value="ECO:0007669"/>
    <property type="project" value="UniProtKB-SubCell"/>
</dbReference>
<evidence type="ECO:0000256" key="11">
    <source>
        <dbReference type="ARBA" id="ARBA00023098"/>
    </source>
</evidence>
<dbReference type="RefSeq" id="WP_111537593.1">
    <property type="nucleotide sequence ID" value="NZ_QKZL01000009.1"/>
</dbReference>
<comment type="similarity">
    <text evidence="4 17">Belongs to the CDP-alcohol phosphatidyltransferase class-I family.</text>
</comment>
<dbReference type="PANTHER" id="PTHR14269:SF62">
    <property type="entry name" value="CDP-DIACYLGLYCEROL--GLYCEROL-3-PHOSPHATE 3-PHOSPHATIDYLTRANSFERASE 1, CHLOROPLASTIC"/>
    <property type="match status" value="1"/>
</dbReference>
<evidence type="ECO:0000313" key="20">
    <source>
        <dbReference type="Proteomes" id="UP000248916"/>
    </source>
</evidence>
<feature type="transmembrane region" description="Helical" evidence="18">
    <location>
        <begin position="65"/>
        <end position="86"/>
    </location>
</feature>
<evidence type="ECO:0000256" key="9">
    <source>
        <dbReference type="ARBA" id="ARBA00022692"/>
    </source>
</evidence>
<sequence>MKWTLPNILTVLRLIAAPGVAIMFLYFNRPWADWFALLLFLGAAITDWFDGYLARTWKQESRFGAMLDPIADKAMVIVALLVIVGYSSMSPWLVLPATFIVFREVFVSGLREFLGSDARRLAVTKLAKWKTTAQMIAIAVLFSRDIFLYHIVERSIETDTASFEKMLAARIPEEGALPWLAWLYDLAGDLGLVLLWVAAALTLATGWDYLRKALPYLRDPA</sequence>
<dbReference type="PIRSF" id="PIRSF000847">
    <property type="entry name" value="Phos_ph_gly_syn"/>
    <property type="match status" value="1"/>
</dbReference>
<dbReference type="PROSITE" id="PS00379">
    <property type="entry name" value="CDP_ALCOHOL_P_TRANSF"/>
    <property type="match status" value="1"/>
</dbReference>
<dbReference type="EMBL" id="QKZL01000009">
    <property type="protein sequence ID" value="PZX15833.1"/>
    <property type="molecule type" value="Genomic_DNA"/>
</dbReference>
<evidence type="ECO:0000256" key="6">
    <source>
        <dbReference type="ARBA" id="ARBA00014944"/>
    </source>
</evidence>
<comment type="caution">
    <text evidence="19">The sequence shown here is derived from an EMBL/GenBank/DDBJ whole genome shotgun (WGS) entry which is preliminary data.</text>
</comment>
<comment type="catalytic activity">
    <reaction evidence="15">
        <text>a CDP-1,2-diacyl-sn-glycerol + sn-glycerol 3-phosphate = a 1,2-diacyl-sn-glycero-3-phospho-(1'-sn-glycero-3'-phosphate) + CMP + H(+)</text>
        <dbReference type="Rhea" id="RHEA:12593"/>
        <dbReference type="ChEBI" id="CHEBI:15378"/>
        <dbReference type="ChEBI" id="CHEBI:57597"/>
        <dbReference type="ChEBI" id="CHEBI:58332"/>
        <dbReference type="ChEBI" id="CHEBI:60110"/>
        <dbReference type="ChEBI" id="CHEBI:60377"/>
        <dbReference type="EC" id="2.7.8.5"/>
    </reaction>
</comment>
<gene>
    <name evidence="19" type="ORF">LX81_02466</name>
</gene>
<keyword evidence="13" id="KW-0594">Phospholipid biosynthesis</keyword>
<evidence type="ECO:0000256" key="4">
    <source>
        <dbReference type="ARBA" id="ARBA00010441"/>
    </source>
</evidence>
<dbReference type="PANTHER" id="PTHR14269">
    <property type="entry name" value="CDP-DIACYLGLYCEROL--GLYCEROL-3-PHOSPHATE 3-PHOSPHATIDYLTRANSFERASE-RELATED"/>
    <property type="match status" value="1"/>
</dbReference>
<name>A0A2W7N7Z7_9RHOB</name>
<evidence type="ECO:0000256" key="10">
    <source>
        <dbReference type="ARBA" id="ARBA00022989"/>
    </source>
</evidence>
<evidence type="ECO:0000256" key="16">
    <source>
        <dbReference type="NCBIfam" id="TIGR00560"/>
    </source>
</evidence>
<organism evidence="19 20">
    <name type="scientific">Palleronia aestuarii</name>
    <dbReference type="NCBI Taxonomy" id="568105"/>
    <lineage>
        <taxon>Bacteria</taxon>
        <taxon>Pseudomonadati</taxon>
        <taxon>Pseudomonadota</taxon>
        <taxon>Alphaproteobacteria</taxon>
        <taxon>Rhodobacterales</taxon>
        <taxon>Roseobacteraceae</taxon>
        <taxon>Palleronia</taxon>
    </lineage>
</organism>
<keyword evidence="8 17" id="KW-0808">Transferase</keyword>